<protein>
    <recommendedName>
        <fullName evidence="4">Beta-lactamase-inhibitor-like PepSY-like domain-containing protein</fullName>
    </recommendedName>
</protein>
<evidence type="ECO:0000313" key="3">
    <source>
        <dbReference type="Proteomes" id="UP001200642"/>
    </source>
</evidence>
<dbReference type="Gene3D" id="3.40.1420.30">
    <property type="match status" value="1"/>
</dbReference>
<gene>
    <name evidence="2" type="ORF">K8352_05635</name>
</gene>
<evidence type="ECO:0000256" key="1">
    <source>
        <dbReference type="SAM" id="SignalP"/>
    </source>
</evidence>
<dbReference type="Proteomes" id="UP001200642">
    <property type="component" value="Unassembled WGS sequence"/>
</dbReference>
<feature type="signal peptide" evidence="1">
    <location>
        <begin position="1"/>
        <end position="19"/>
    </location>
</feature>
<accession>A0AAE3EV39</accession>
<name>A0AAE3EV39_9FLAO</name>
<reference evidence="2" key="1">
    <citation type="submission" date="2023-02" db="EMBL/GenBank/DDBJ databases">
        <title>Genome of Flavobacteriaceae gen. nov. sp. strain F89.</title>
        <authorList>
            <person name="Wang Y."/>
        </authorList>
    </citation>
    <scope>NUCLEOTIDE SEQUENCE</scope>
    <source>
        <strain evidence="2">F89</strain>
    </source>
</reference>
<organism evidence="2 3">
    <name type="scientific">Cerina litoralis</name>
    <dbReference type="NCBI Taxonomy" id="2874477"/>
    <lineage>
        <taxon>Bacteria</taxon>
        <taxon>Pseudomonadati</taxon>
        <taxon>Bacteroidota</taxon>
        <taxon>Flavobacteriia</taxon>
        <taxon>Flavobacteriales</taxon>
        <taxon>Flavobacteriaceae</taxon>
        <taxon>Cerina</taxon>
    </lineage>
</organism>
<dbReference type="SUPFAM" id="SSF160574">
    <property type="entry name" value="BT0923-like"/>
    <property type="match status" value="1"/>
</dbReference>
<sequence length="104" mass="11323">MKNLILATVLSLGSLTVFAQEANSNNREVRKEVSNVATSQDNFTEVATSDLPEAITAAVAKNYPTAKINKAYVNNAKQYKLEVALQDGTIGTLYSDEKGNWIDI</sequence>
<dbReference type="RefSeq" id="WP_317901363.1">
    <property type="nucleotide sequence ID" value="NZ_JAIRBC010000006.1"/>
</dbReference>
<keyword evidence="1" id="KW-0732">Signal</keyword>
<evidence type="ECO:0000313" key="2">
    <source>
        <dbReference type="EMBL" id="MCG2460221.1"/>
    </source>
</evidence>
<proteinExistence type="predicted"/>
<keyword evidence="3" id="KW-1185">Reference proteome</keyword>
<dbReference type="AlphaFoldDB" id="A0AAE3EV39"/>
<feature type="chain" id="PRO_5042218991" description="Beta-lactamase-inhibitor-like PepSY-like domain-containing protein" evidence="1">
    <location>
        <begin position="20"/>
        <end position="104"/>
    </location>
</feature>
<dbReference type="EMBL" id="JAIRBC010000006">
    <property type="protein sequence ID" value="MCG2460221.1"/>
    <property type="molecule type" value="Genomic_DNA"/>
</dbReference>
<comment type="caution">
    <text evidence="2">The sequence shown here is derived from an EMBL/GenBank/DDBJ whole genome shotgun (WGS) entry which is preliminary data.</text>
</comment>
<evidence type="ECO:0008006" key="4">
    <source>
        <dbReference type="Google" id="ProtNLM"/>
    </source>
</evidence>